<name>A0ABT2VRR7_9ALTE</name>
<proteinExistence type="predicted"/>
<sequence length="183" mass="20469">MKKPTGVSRRILQTIKHIQENDLEGALVNLFPALDQTAKRRRSKDGVGKRIKAFLEEEEKLISIIATGNCLSDIKCNDISITDALYKFGRTSIAHEGELDPRLEFNSNGSILIGKNKWNLPSGYIVGMCVAVITAPENANESIETPLSIDVYEKRFSVSELWGNPQEIQNHIAEHFKNAELFS</sequence>
<keyword evidence="2" id="KW-1185">Reference proteome</keyword>
<organism evidence="1 2">
    <name type="scientific">Alteromonas salexigens</name>
    <dbReference type="NCBI Taxonomy" id="2982530"/>
    <lineage>
        <taxon>Bacteria</taxon>
        <taxon>Pseudomonadati</taxon>
        <taxon>Pseudomonadota</taxon>
        <taxon>Gammaproteobacteria</taxon>
        <taxon>Alteromonadales</taxon>
        <taxon>Alteromonadaceae</taxon>
        <taxon>Alteromonas/Salinimonas group</taxon>
        <taxon>Alteromonas</taxon>
    </lineage>
</organism>
<reference evidence="2" key="1">
    <citation type="submission" date="2023-07" db="EMBL/GenBank/DDBJ databases">
        <title>Study on multiphase classification of strain Alteromonas salexigens isolated from the Yellow Sea.</title>
        <authorList>
            <person name="Sun L."/>
        </authorList>
    </citation>
    <scope>NUCLEOTIDE SEQUENCE [LARGE SCALE GENOMIC DNA]</scope>
    <source>
        <strain evidence="2">ASW11-19</strain>
    </source>
</reference>
<dbReference type="RefSeq" id="WP_262996254.1">
    <property type="nucleotide sequence ID" value="NZ_JAOTJC010000015.1"/>
</dbReference>
<evidence type="ECO:0000313" key="1">
    <source>
        <dbReference type="EMBL" id="MCU7556012.1"/>
    </source>
</evidence>
<gene>
    <name evidence="1" type="ORF">OCL06_15585</name>
</gene>
<dbReference type="EMBL" id="JAOTJC010000015">
    <property type="protein sequence ID" value="MCU7556012.1"/>
    <property type="molecule type" value="Genomic_DNA"/>
</dbReference>
<comment type="caution">
    <text evidence="1">The sequence shown here is derived from an EMBL/GenBank/DDBJ whole genome shotgun (WGS) entry which is preliminary data.</text>
</comment>
<dbReference type="Proteomes" id="UP001209257">
    <property type="component" value="Unassembled WGS sequence"/>
</dbReference>
<accession>A0ABT2VRR7</accession>
<evidence type="ECO:0000313" key="2">
    <source>
        <dbReference type="Proteomes" id="UP001209257"/>
    </source>
</evidence>
<protein>
    <submittedName>
        <fullName evidence="1">Uncharacterized protein</fullName>
    </submittedName>
</protein>